<dbReference type="RefSeq" id="WP_319612571.1">
    <property type="nucleotide sequence ID" value="NZ_JAWXYB010000008.1"/>
</dbReference>
<proteinExistence type="predicted"/>
<dbReference type="InterPro" id="IPR023220">
    <property type="entry name" value="T4SS_VirB5-domain"/>
</dbReference>
<keyword evidence="2" id="KW-0732">Signal</keyword>
<sequence length="261" mass="27887">MTRLRLRLLCLGLLAGTASLAAPLALSPLLSPAAAQVPVIDNAAIAQLLQQLAEARQQYQEAVSQYQQLRQTYAALAQTVNPNQWAQQLEQPALQDAMPNTTLLPGLLAGISPPSQLGGTLGTLAQQYLSQNQIYLPQGQGVQPTQLRDEANTTAEIEAVATRNLQSLQTREAALPQIQDQLNSATTIQQVTSIQARLTAEQNYAQAQTAQAENLQVLATEQQQARQAAQTEAYRQGLDQGIANECANLARLGAATTGCSP</sequence>
<comment type="caution">
    <text evidence="3">The sequence shown here is derived from an EMBL/GenBank/DDBJ whole genome shotgun (WGS) entry which is preliminary data.</text>
</comment>
<keyword evidence="4" id="KW-1185">Reference proteome</keyword>
<evidence type="ECO:0000256" key="1">
    <source>
        <dbReference type="SAM" id="Coils"/>
    </source>
</evidence>
<organism evidence="3 4">
    <name type="scientific">Acidiphilium acidophilum</name>
    <name type="common">Thiobacillus acidophilus</name>
    <dbReference type="NCBI Taxonomy" id="76588"/>
    <lineage>
        <taxon>Bacteria</taxon>
        <taxon>Pseudomonadati</taxon>
        <taxon>Pseudomonadota</taxon>
        <taxon>Alphaproteobacteria</taxon>
        <taxon>Acetobacterales</taxon>
        <taxon>Acidocellaceae</taxon>
        <taxon>Acidiphilium</taxon>
    </lineage>
</organism>
<dbReference type="SUPFAM" id="SSF101082">
    <property type="entry name" value="Typo IV secretion system protein TraC"/>
    <property type="match status" value="1"/>
</dbReference>
<protein>
    <submittedName>
        <fullName evidence="3">Type IV secretion system protein</fullName>
    </submittedName>
</protein>
<dbReference type="Pfam" id="PF07996">
    <property type="entry name" value="T4SS"/>
    <property type="match status" value="1"/>
</dbReference>
<feature type="signal peptide" evidence="2">
    <location>
        <begin position="1"/>
        <end position="21"/>
    </location>
</feature>
<dbReference type="EMBL" id="JAWXYB010000008">
    <property type="protein sequence ID" value="MDX5929503.1"/>
    <property type="molecule type" value="Genomic_DNA"/>
</dbReference>
<accession>A0AAW9DKC9</accession>
<dbReference type="AlphaFoldDB" id="A0AAW9DKC9"/>
<reference evidence="3 4" key="1">
    <citation type="submission" date="2023-11" db="EMBL/GenBank/DDBJ databases">
        <title>MicrobeMod: A computational toolkit for identifying prokaryotic methylation and restriction-modification with nanopore sequencing.</title>
        <authorList>
            <person name="Crits-Christoph A."/>
            <person name="Kang S.C."/>
            <person name="Lee H."/>
            <person name="Ostrov N."/>
        </authorList>
    </citation>
    <scope>NUCLEOTIDE SEQUENCE [LARGE SCALE GENOMIC DNA]</scope>
    <source>
        <strain evidence="3 4">DSMZ 700</strain>
    </source>
</reference>
<feature type="coiled-coil region" evidence="1">
    <location>
        <begin position="42"/>
        <end position="79"/>
    </location>
</feature>
<evidence type="ECO:0000313" key="3">
    <source>
        <dbReference type="EMBL" id="MDX5929503.1"/>
    </source>
</evidence>
<evidence type="ECO:0000256" key="2">
    <source>
        <dbReference type="SAM" id="SignalP"/>
    </source>
</evidence>
<keyword evidence="1" id="KW-0175">Coiled coil</keyword>
<gene>
    <name evidence="3" type="ORF">SIL87_01805</name>
</gene>
<evidence type="ECO:0000313" key="4">
    <source>
        <dbReference type="Proteomes" id="UP001279553"/>
    </source>
</evidence>
<dbReference type="InterPro" id="IPR014158">
    <property type="entry name" value="T4SS_VirB5"/>
</dbReference>
<name>A0AAW9DKC9_ACIAO</name>
<dbReference type="Gene3D" id="1.20.58.430">
    <property type="entry name" value="Type IV secretion system, VirB5-domain"/>
    <property type="match status" value="1"/>
</dbReference>
<dbReference type="Proteomes" id="UP001279553">
    <property type="component" value="Unassembled WGS sequence"/>
</dbReference>
<feature type="chain" id="PRO_5043521912" evidence="2">
    <location>
        <begin position="22"/>
        <end position="261"/>
    </location>
</feature>